<dbReference type="SUPFAM" id="SSF46689">
    <property type="entry name" value="Homeodomain-like"/>
    <property type="match status" value="1"/>
</dbReference>
<dbReference type="InterPro" id="IPR009057">
    <property type="entry name" value="Homeodomain-like_sf"/>
</dbReference>
<evidence type="ECO:0000256" key="2">
    <source>
        <dbReference type="ARBA" id="ARBA00023125"/>
    </source>
</evidence>
<evidence type="ECO:0000313" key="6">
    <source>
        <dbReference type="EMBL" id="OBB81920.1"/>
    </source>
</evidence>
<evidence type="ECO:0000259" key="5">
    <source>
        <dbReference type="PROSITE" id="PS50977"/>
    </source>
</evidence>
<dbReference type="Proteomes" id="UP000091914">
    <property type="component" value="Unassembled WGS sequence"/>
</dbReference>
<sequence>MARWQPDARERLVAAALDLFNERGYDQTTVAQIAERAGLTKSTFFRHFPDKRDVLAAGQDAIAQLLREGIATAPADATPLAAVCSGLKSAASAFTSFNRELAPRLKAAIAASAELQERNALKQIGLALAMVEALQVRGVPESTAVLAAELGALAFKKAYARWAEPGESGELGTMACEELRELHAAAADLG</sequence>
<dbReference type="PRINTS" id="PR00455">
    <property type="entry name" value="HTHTETR"/>
</dbReference>
<keyword evidence="2 4" id="KW-0238">DNA-binding</keyword>
<accession>A0A1A0VF96</accession>
<dbReference type="PANTHER" id="PTHR30055">
    <property type="entry name" value="HTH-TYPE TRANSCRIPTIONAL REGULATOR RUTR"/>
    <property type="match status" value="1"/>
</dbReference>
<dbReference type="PANTHER" id="PTHR30055:SF238">
    <property type="entry name" value="MYCOFACTOCIN BIOSYNTHESIS TRANSCRIPTIONAL REGULATOR MFTR-RELATED"/>
    <property type="match status" value="1"/>
</dbReference>
<evidence type="ECO:0000313" key="7">
    <source>
        <dbReference type="Proteomes" id="UP000091914"/>
    </source>
</evidence>
<dbReference type="Gene3D" id="1.10.357.10">
    <property type="entry name" value="Tetracycline Repressor, domain 2"/>
    <property type="match status" value="1"/>
</dbReference>
<evidence type="ECO:0000256" key="4">
    <source>
        <dbReference type="PROSITE-ProRule" id="PRU00335"/>
    </source>
</evidence>
<keyword evidence="1" id="KW-0805">Transcription regulation</keyword>
<dbReference type="GO" id="GO:0000976">
    <property type="term" value="F:transcription cis-regulatory region binding"/>
    <property type="evidence" value="ECO:0007669"/>
    <property type="project" value="TreeGrafter"/>
</dbReference>
<dbReference type="EMBL" id="LZSX01000073">
    <property type="protein sequence ID" value="OBB81920.1"/>
    <property type="molecule type" value="Genomic_DNA"/>
</dbReference>
<reference evidence="6 7" key="1">
    <citation type="submission" date="2016-06" db="EMBL/GenBank/DDBJ databases">
        <authorList>
            <person name="Kjaerup R.B."/>
            <person name="Dalgaard T.S."/>
            <person name="Juul-Madsen H.R."/>
        </authorList>
    </citation>
    <scope>NUCLEOTIDE SEQUENCE [LARGE SCALE GENOMIC DNA]</scope>
    <source>
        <strain evidence="6 7">852002-51834_SCH5396731</strain>
    </source>
</reference>
<feature type="domain" description="HTH tetR-type" evidence="5">
    <location>
        <begin position="6"/>
        <end position="66"/>
    </location>
</feature>
<feature type="DNA-binding region" description="H-T-H motif" evidence="4">
    <location>
        <begin position="29"/>
        <end position="48"/>
    </location>
</feature>
<name>A0A1A0VF96_9MYCO</name>
<dbReference type="Pfam" id="PF00440">
    <property type="entry name" value="TetR_N"/>
    <property type="match status" value="1"/>
</dbReference>
<dbReference type="OrthoDB" id="4746440at2"/>
<gene>
    <name evidence="6" type="ORF">A5760_13230</name>
</gene>
<organism evidence="6 7">
    <name type="scientific">Mycobacterium colombiense</name>
    <dbReference type="NCBI Taxonomy" id="339268"/>
    <lineage>
        <taxon>Bacteria</taxon>
        <taxon>Bacillati</taxon>
        <taxon>Actinomycetota</taxon>
        <taxon>Actinomycetes</taxon>
        <taxon>Mycobacteriales</taxon>
        <taxon>Mycobacteriaceae</taxon>
        <taxon>Mycobacterium</taxon>
        <taxon>Mycobacterium avium complex (MAC)</taxon>
    </lineage>
</organism>
<dbReference type="GO" id="GO:0003700">
    <property type="term" value="F:DNA-binding transcription factor activity"/>
    <property type="evidence" value="ECO:0007669"/>
    <property type="project" value="TreeGrafter"/>
</dbReference>
<protein>
    <submittedName>
        <fullName evidence="6">TetR family transcriptional regulator</fullName>
    </submittedName>
</protein>
<dbReference type="InterPro" id="IPR001647">
    <property type="entry name" value="HTH_TetR"/>
</dbReference>
<proteinExistence type="predicted"/>
<comment type="caution">
    <text evidence="6">The sequence shown here is derived from an EMBL/GenBank/DDBJ whole genome shotgun (WGS) entry which is preliminary data.</text>
</comment>
<dbReference type="AlphaFoldDB" id="A0A1A0VF96"/>
<dbReference type="InterPro" id="IPR050109">
    <property type="entry name" value="HTH-type_TetR-like_transc_reg"/>
</dbReference>
<keyword evidence="3" id="KW-0804">Transcription</keyword>
<dbReference type="PROSITE" id="PS50977">
    <property type="entry name" value="HTH_TETR_2"/>
    <property type="match status" value="1"/>
</dbReference>
<evidence type="ECO:0000256" key="1">
    <source>
        <dbReference type="ARBA" id="ARBA00023015"/>
    </source>
</evidence>
<dbReference type="RefSeq" id="WP_064882077.1">
    <property type="nucleotide sequence ID" value="NZ_LZSX01000073.1"/>
</dbReference>
<evidence type="ECO:0000256" key="3">
    <source>
        <dbReference type="ARBA" id="ARBA00023163"/>
    </source>
</evidence>